<protein>
    <submittedName>
        <fullName evidence="1">Uncharacterized protein</fullName>
    </submittedName>
</protein>
<sequence length="124" mass="13372">MQLQRIRQCRCVDEALGEEDQREAGIDGCRFGRDGPGKDIWIGLIRGERREATCVTRARTGQLASSRSSSDAVFVRVFLCVSGTRASTPSLPSILVLAMGPVAALHDAFAMIESTMEAALAALF</sequence>
<proteinExistence type="predicted"/>
<dbReference type="Proteomes" id="UP000053176">
    <property type="component" value="Unassembled WGS sequence"/>
</dbReference>
<reference evidence="1 2" key="1">
    <citation type="submission" date="2015-12" db="EMBL/GenBank/DDBJ databases">
        <title>Draft genome sequence of Mesorhizobium sp. UFLA 01-765, a multitolerant efficient symbiont and plant-growth promoting strain isolated from Zn-mining soil using Leucaena leucocephala as a trap plant.</title>
        <authorList>
            <person name="Rangel W.M."/>
            <person name="Thijs S."/>
            <person name="Longatti S.M."/>
            <person name="Moreira F.M."/>
            <person name="Weyens N."/>
            <person name="Vangronsveld J."/>
            <person name="Van Hamme J.D."/>
            <person name="Bottos E.M."/>
            <person name="Rineau F."/>
        </authorList>
    </citation>
    <scope>NUCLEOTIDE SEQUENCE [LARGE SCALE GENOMIC DNA]</scope>
    <source>
        <strain evidence="1 2">UFLA 01-765</strain>
    </source>
</reference>
<evidence type="ECO:0000313" key="2">
    <source>
        <dbReference type="Proteomes" id="UP000053176"/>
    </source>
</evidence>
<dbReference type="EMBL" id="LPWA01000057">
    <property type="protein sequence ID" value="KUM27904.1"/>
    <property type="molecule type" value="Genomic_DNA"/>
</dbReference>
<gene>
    <name evidence="1" type="ORF">AU467_14735</name>
</gene>
<accession>A0A101KVW4</accession>
<comment type="caution">
    <text evidence="1">The sequence shown here is derived from an EMBL/GenBank/DDBJ whole genome shotgun (WGS) entry which is preliminary data.</text>
</comment>
<evidence type="ECO:0000313" key="1">
    <source>
        <dbReference type="EMBL" id="KUM27904.1"/>
    </source>
</evidence>
<name>A0A101KVW4_RHILI</name>
<dbReference type="AlphaFoldDB" id="A0A101KVW4"/>
<organism evidence="1 2">
    <name type="scientific">Rhizobium loti</name>
    <name type="common">Mesorhizobium loti</name>
    <dbReference type="NCBI Taxonomy" id="381"/>
    <lineage>
        <taxon>Bacteria</taxon>
        <taxon>Pseudomonadati</taxon>
        <taxon>Pseudomonadota</taxon>
        <taxon>Alphaproteobacteria</taxon>
        <taxon>Hyphomicrobiales</taxon>
        <taxon>Phyllobacteriaceae</taxon>
        <taxon>Mesorhizobium</taxon>
    </lineage>
</organism>